<dbReference type="Proteomes" id="UP001596220">
    <property type="component" value="Unassembled WGS sequence"/>
</dbReference>
<sequence>MTGHPASDGGGTPAPGTPHPRTPNSGTSVRLDPALAPSSGEPSA</sequence>
<proteinExistence type="predicted"/>
<reference evidence="3" key="1">
    <citation type="journal article" date="2019" name="Int. J. Syst. Evol. Microbiol.">
        <title>The Global Catalogue of Microorganisms (GCM) 10K type strain sequencing project: providing services to taxonomists for standard genome sequencing and annotation.</title>
        <authorList>
            <consortium name="The Broad Institute Genomics Platform"/>
            <consortium name="The Broad Institute Genome Sequencing Center for Infectious Disease"/>
            <person name="Wu L."/>
            <person name="Ma J."/>
        </authorList>
    </citation>
    <scope>NUCLEOTIDE SEQUENCE [LARGE SCALE GENOMIC DNA]</scope>
    <source>
        <strain evidence="3">CGMCC 4.7246</strain>
    </source>
</reference>
<protein>
    <submittedName>
        <fullName evidence="2">Uncharacterized protein</fullName>
    </submittedName>
</protein>
<accession>A0ABW1P6X7</accession>
<name>A0ABW1P6X7_9PSEU</name>
<evidence type="ECO:0000313" key="3">
    <source>
        <dbReference type="Proteomes" id="UP001596220"/>
    </source>
</evidence>
<gene>
    <name evidence="2" type="ORF">ACFP3R_17380</name>
</gene>
<keyword evidence="3" id="KW-1185">Reference proteome</keyword>
<dbReference type="EMBL" id="JBHSQO010000015">
    <property type="protein sequence ID" value="MFC6091054.1"/>
    <property type="molecule type" value="Genomic_DNA"/>
</dbReference>
<dbReference type="RefSeq" id="WP_380637256.1">
    <property type="nucleotide sequence ID" value="NZ_JBHSQO010000015.1"/>
</dbReference>
<feature type="region of interest" description="Disordered" evidence="1">
    <location>
        <begin position="1"/>
        <end position="44"/>
    </location>
</feature>
<organism evidence="2 3">
    <name type="scientific">Saccharothrix lopnurensis</name>
    <dbReference type="NCBI Taxonomy" id="1670621"/>
    <lineage>
        <taxon>Bacteria</taxon>
        <taxon>Bacillati</taxon>
        <taxon>Actinomycetota</taxon>
        <taxon>Actinomycetes</taxon>
        <taxon>Pseudonocardiales</taxon>
        <taxon>Pseudonocardiaceae</taxon>
        <taxon>Saccharothrix</taxon>
    </lineage>
</organism>
<evidence type="ECO:0000313" key="2">
    <source>
        <dbReference type="EMBL" id="MFC6091054.1"/>
    </source>
</evidence>
<evidence type="ECO:0000256" key="1">
    <source>
        <dbReference type="SAM" id="MobiDB-lite"/>
    </source>
</evidence>
<comment type="caution">
    <text evidence="2">The sequence shown here is derived from an EMBL/GenBank/DDBJ whole genome shotgun (WGS) entry which is preliminary data.</text>
</comment>